<dbReference type="PANTHER" id="PTHR43436">
    <property type="entry name" value="ARAC-FAMILY TRANSCRIPTIONAL REGULATOR"/>
    <property type="match status" value="1"/>
</dbReference>
<dbReference type="Proteomes" id="UP000191820">
    <property type="component" value="Chromosome"/>
</dbReference>
<dbReference type="Pfam" id="PF12833">
    <property type="entry name" value="HTH_18"/>
    <property type="match status" value="1"/>
</dbReference>
<organism evidence="5 6">
    <name type="scientific">Shewanella japonica</name>
    <dbReference type="NCBI Taxonomy" id="93973"/>
    <lineage>
        <taxon>Bacteria</taxon>
        <taxon>Pseudomonadati</taxon>
        <taxon>Pseudomonadota</taxon>
        <taxon>Gammaproteobacteria</taxon>
        <taxon>Alteromonadales</taxon>
        <taxon>Shewanellaceae</taxon>
        <taxon>Shewanella</taxon>
    </lineage>
</organism>
<keyword evidence="6" id="KW-1185">Reference proteome</keyword>
<evidence type="ECO:0000313" key="5">
    <source>
        <dbReference type="EMBL" id="ARD22173.1"/>
    </source>
</evidence>
<protein>
    <submittedName>
        <fullName evidence="5">AraC family transcriptional regulator</fullName>
    </submittedName>
</protein>
<dbReference type="PROSITE" id="PS01124">
    <property type="entry name" value="HTH_ARAC_FAMILY_2"/>
    <property type="match status" value="1"/>
</dbReference>
<dbReference type="EMBL" id="CP020472">
    <property type="protein sequence ID" value="ARD22173.1"/>
    <property type="molecule type" value="Genomic_DNA"/>
</dbReference>
<gene>
    <name evidence="5" type="ORF">SJ2017_1868</name>
</gene>
<feature type="domain" description="HTH araC/xylS-type" evidence="4">
    <location>
        <begin position="239"/>
        <end position="336"/>
    </location>
</feature>
<sequence length="345" mass="37640">MPICITLLSWLFFSATFELHENKQNMVLFIVAVAISSSAIVACATKKTFMSKSEIKRLIEAKITQDGVIETGIKGVQLFRVTESMRCAPAVYEPCVIAIISGAKQAILDGKHIIYDENRYMCCPISMPVEAGTPTASPDNPLLGVMISLDTKTMTELSIEMAASGGHKNKHNTGSQGLSLARWDDTFTDALLRLLQLQGSELDIAVLAASRLRELYFAVLKGDAGEAARAAFGVGNEIARSIEYLSSRLHESVTIEEMAEQLGMSRAVLHRKFKQATAMSPIQFVKTMRLNTAAMKIATGMSVNVAAMAVGYQSSSQFSREFKRLYGQSPKQWSQATELPQGAIV</sequence>
<dbReference type="InterPro" id="IPR018062">
    <property type="entry name" value="HTH_AraC-typ_CS"/>
</dbReference>
<dbReference type="PROSITE" id="PS00041">
    <property type="entry name" value="HTH_ARAC_FAMILY_1"/>
    <property type="match status" value="1"/>
</dbReference>
<dbReference type="PRINTS" id="PR00032">
    <property type="entry name" value="HTHARAC"/>
</dbReference>
<reference evidence="5 6" key="1">
    <citation type="submission" date="2017-03" db="EMBL/GenBank/DDBJ databases">
        <title>Genome sequencing of Shewanella japonica KCTC 22435.</title>
        <authorList>
            <person name="Kim K.M."/>
        </authorList>
    </citation>
    <scope>NUCLEOTIDE SEQUENCE [LARGE SCALE GENOMIC DNA]</scope>
    <source>
        <strain evidence="5 6">KCTC 22435</strain>
    </source>
</reference>
<evidence type="ECO:0000313" key="6">
    <source>
        <dbReference type="Proteomes" id="UP000191820"/>
    </source>
</evidence>
<dbReference type="InterPro" id="IPR009594">
    <property type="entry name" value="Tscrpt_reg_HTH_AraC_N"/>
</dbReference>
<dbReference type="Pfam" id="PF06719">
    <property type="entry name" value="AraC_N"/>
    <property type="match status" value="1"/>
</dbReference>
<evidence type="ECO:0000259" key="4">
    <source>
        <dbReference type="PROSITE" id="PS01124"/>
    </source>
</evidence>
<dbReference type="InterPro" id="IPR009057">
    <property type="entry name" value="Homeodomain-like_sf"/>
</dbReference>
<dbReference type="PANTHER" id="PTHR43436:SF1">
    <property type="entry name" value="TRANSCRIPTIONAL REGULATORY PROTEIN"/>
    <property type="match status" value="1"/>
</dbReference>
<dbReference type="SMART" id="SM00342">
    <property type="entry name" value="HTH_ARAC"/>
    <property type="match status" value="1"/>
</dbReference>
<accession>A0ABM6JLH5</accession>
<keyword evidence="3" id="KW-0804">Transcription</keyword>
<dbReference type="SUPFAM" id="SSF46689">
    <property type="entry name" value="Homeodomain-like"/>
    <property type="match status" value="2"/>
</dbReference>
<dbReference type="InterPro" id="IPR020449">
    <property type="entry name" value="Tscrpt_reg_AraC-type_HTH"/>
</dbReference>
<proteinExistence type="predicted"/>
<name>A0ABM6JLH5_9GAMM</name>
<evidence type="ECO:0000256" key="1">
    <source>
        <dbReference type="ARBA" id="ARBA00023015"/>
    </source>
</evidence>
<evidence type="ECO:0000256" key="3">
    <source>
        <dbReference type="ARBA" id="ARBA00023163"/>
    </source>
</evidence>
<dbReference type="InterPro" id="IPR018060">
    <property type="entry name" value="HTH_AraC"/>
</dbReference>
<keyword evidence="2" id="KW-0238">DNA-binding</keyword>
<evidence type="ECO:0000256" key="2">
    <source>
        <dbReference type="ARBA" id="ARBA00023125"/>
    </source>
</evidence>
<dbReference type="Gene3D" id="1.10.10.60">
    <property type="entry name" value="Homeodomain-like"/>
    <property type="match status" value="2"/>
</dbReference>
<keyword evidence="1" id="KW-0805">Transcription regulation</keyword>